<name>A0A176WE34_MARPO</name>
<dbReference type="InterPro" id="IPR036397">
    <property type="entry name" value="RNaseH_sf"/>
</dbReference>
<keyword evidence="2" id="KW-1185">Reference proteome</keyword>
<dbReference type="EMBL" id="LVLJ01001095">
    <property type="protein sequence ID" value="OAE31460.1"/>
    <property type="molecule type" value="Genomic_DNA"/>
</dbReference>
<dbReference type="Gene3D" id="3.30.420.10">
    <property type="entry name" value="Ribonuclease H-like superfamily/Ribonuclease H"/>
    <property type="match status" value="2"/>
</dbReference>
<accession>A0A176WE34</accession>
<dbReference type="AlphaFoldDB" id="A0A176WE34"/>
<dbReference type="PANTHER" id="PTHR48475:SF1">
    <property type="entry name" value="RNASE H TYPE-1 DOMAIN-CONTAINING PROTEIN"/>
    <property type="match status" value="1"/>
</dbReference>
<dbReference type="PANTHER" id="PTHR48475">
    <property type="entry name" value="RIBONUCLEASE H"/>
    <property type="match status" value="1"/>
</dbReference>
<dbReference type="GO" id="GO:0003676">
    <property type="term" value="F:nucleic acid binding"/>
    <property type="evidence" value="ECO:0007669"/>
    <property type="project" value="InterPro"/>
</dbReference>
<organism evidence="1 2">
    <name type="scientific">Marchantia polymorpha subsp. ruderalis</name>
    <dbReference type="NCBI Taxonomy" id="1480154"/>
    <lineage>
        <taxon>Eukaryota</taxon>
        <taxon>Viridiplantae</taxon>
        <taxon>Streptophyta</taxon>
        <taxon>Embryophyta</taxon>
        <taxon>Marchantiophyta</taxon>
        <taxon>Marchantiopsida</taxon>
        <taxon>Marchantiidae</taxon>
        <taxon>Marchantiales</taxon>
        <taxon>Marchantiaceae</taxon>
        <taxon>Marchantia</taxon>
    </lineage>
</organism>
<protein>
    <recommendedName>
        <fullName evidence="3">Integrase catalytic domain-containing protein</fullName>
    </recommendedName>
</protein>
<evidence type="ECO:0000313" key="1">
    <source>
        <dbReference type="EMBL" id="OAE31460.1"/>
    </source>
</evidence>
<dbReference type="InterPro" id="IPR012337">
    <property type="entry name" value="RNaseH-like_sf"/>
</dbReference>
<dbReference type="SUPFAM" id="SSF53098">
    <property type="entry name" value="Ribonuclease H-like"/>
    <property type="match status" value="1"/>
</dbReference>
<reference evidence="1" key="1">
    <citation type="submission" date="2016-03" db="EMBL/GenBank/DDBJ databases">
        <title>Mechanisms controlling the formation of the plant cell surface in tip-growing cells are functionally conserved among land plants.</title>
        <authorList>
            <person name="Honkanen S."/>
            <person name="Jones V.A."/>
            <person name="Morieri G."/>
            <person name="Champion C."/>
            <person name="Hetherington A.J."/>
            <person name="Kelly S."/>
            <person name="Saint-Marcoux D."/>
            <person name="Proust H."/>
            <person name="Prescott H."/>
            <person name="Dolan L."/>
        </authorList>
    </citation>
    <scope>NUCLEOTIDE SEQUENCE [LARGE SCALE GENOMIC DNA]</scope>
    <source>
        <tissue evidence="1">Whole gametophyte</tissue>
    </source>
</reference>
<dbReference type="Proteomes" id="UP000077202">
    <property type="component" value="Unassembled WGS sequence"/>
</dbReference>
<evidence type="ECO:0000313" key="2">
    <source>
        <dbReference type="Proteomes" id="UP000077202"/>
    </source>
</evidence>
<proteinExistence type="predicted"/>
<comment type="caution">
    <text evidence="1">The sequence shown here is derived from an EMBL/GenBank/DDBJ whole genome shotgun (WGS) entry which is preliminary data.</text>
</comment>
<evidence type="ECO:0008006" key="3">
    <source>
        <dbReference type="Google" id="ProtNLM"/>
    </source>
</evidence>
<gene>
    <name evidence="1" type="ORF">AXG93_725s1500</name>
</gene>
<sequence length="259" mass="30283">MVEAEATRKDDAATVAKFLFKSIITRYGCPLELVSDRETHFLNKILLKVTVNHTHDWDSKLSAALWAYRTAEKITTKQTPYFLVYGQHPILSIEFEVPTQRTLDTRRMGAEESQLYRLQEVIVLEEHRHKAEARTRQIQLRRKEKYDRIVKPVLLEKGDLALLYDSRHVEDWEQVLGRCAGERGDLLFDCESVQVSKEDELSFGALFKNSEHSKNGYKTRDYKDRLRRNVVVALLQLLQPHRTIYMTSWQVDFAELALT</sequence>